<dbReference type="Proteomes" id="UP000003835">
    <property type="component" value="Unassembled WGS sequence"/>
</dbReference>
<dbReference type="HOGENOM" id="CLU_106203_0_0_3"/>
<dbReference type="OrthoDB" id="508483at2"/>
<name>B4VWU6_9CYAN</name>
<dbReference type="RefSeq" id="WP_006103238.1">
    <property type="nucleotide sequence ID" value="NZ_DS989857.1"/>
</dbReference>
<reference evidence="1 2" key="1">
    <citation type="submission" date="2008-07" db="EMBL/GenBank/DDBJ databases">
        <authorList>
            <person name="Tandeau de Marsac N."/>
            <person name="Ferriera S."/>
            <person name="Johnson J."/>
            <person name="Kravitz S."/>
            <person name="Beeson K."/>
            <person name="Sutton G."/>
            <person name="Rogers Y.-H."/>
            <person name="Friedman R."/>
            <person name="Frazier M."/>
            <person name="Venter J.C."/>
        </authorList>
    </citation>
    <scope>NUCLEOTIDE SEQUENCE [LARGE SCALE GENOMIC DNA]</scope>
    <source>
        <strain evidence="1 2">PCC 7420</strain>
    </source>
</reference>
<gene>
    <name evidence="1" type="ORF">MC7420_3709</name>
</gene>
<dbReference type="EMBL" id="DS989857">
    <property type="protein sequence ID" value="EDX73535.1"/>
    <property type="molecule type" value="Genomic_DNA"/>
</dbReference>
<evidence type="ECO:0000313" key="1">
    <source>
        <dbReference type="EMBL" id="EDX73535.1"/>
    </source>
</evidence>
<dbReference type="AlphaFoldDB" id="B4VWU6"/>
<accession>B4VWU6</accession>
<evidence type="ECO:0000313" key="2">
    <source>
        <dbReference type="Proteomes" id="UP000003835"/>
    </source>
</evidence>
<dbReference type="eggNOG" id="ENOG5033WFM">
    <property type="taxonomic scope" value="Bacteria"/>
</dbReference>
<dbReference type="STRING" id="118168.MC7420_3709"/>
<protein>
    <submittedName>
        <fullName evidence="1">Uncharacterized protein</fullName>
    </submittedName>
</protein>
<proteinExistence type="predicted"/>
<sequence length="227" mass="26111">MQRKQWQFQGGMQIARIPSVPGLYAWYYRPLARDTRAVSQTIASFLEVPGEIKTEIQMRYGIRLVSKSPVNVVYGAERESPIDVLNEVIDYAEQFLVDFLNSDAVYSFTRPIYIGIAKDLYTRVYTQHYLSLDAMWDNNSSVSKYLNLFPHATVQSTMDKLNLYHSFALEARVRKIAPRDLMVHIFPTNSFPSDIGSDYDDPKLETASRRALEKLLQLVSDPICGRR</sequence>
<keyword evidence="2" id="KW-1185">Reference proteome</keyword>
<organism evidence="1 2">
    <name type="scientific">Coleofasciculus chthonoplastes PCC 7420</name>
    <dbReference type="NCBI Taxonomy" id="118168"/>
    <lineage>
        <taxon>Bacteria</taxon>
        <taxon>Bacillati</taxon>
        <taxon>Cyanobacteriota</taxon>
        <taxon>Cyanophyceae</taxon>
        <taxon>Coleofasciculales</taxon>
        <taxon>Coleofasciculaceae</taxon>
        <taxon>Coleofasciculus</taxon>
    </lineage>
</organism>